<comment type="caution">
    <text evidence="2">The sequence shown here is derived from an EMBL/GenBank/DDBJ whole genome shotgun (WGS) entry which is preliminary data.</text>
</comment>
<reference evidence="2" key="1">
    <citation type="journal article" date="2023" name="Mol. Phylogenet. Evol.">
        <title>Genome-scale phylogeny and comparative genomics of the fungal order Sordariales.</title>
        <authorList>
            <person name="Hensen N."/>
            <person name="Bonometti L."/>
            <person name="Westerberg I."/>
            <person name="Brannstrom I.O."/>
            <person name="Guillou S."/>
            <person name="Cros-Aarteil S."/>
            <person name="Calhoun S."/>
            <person name="Haridas S."/>
            <person name="Kuo A."/>
            <person name="Mondo S."/>
            <person name="Pangilinan J."/>
            <person name="Riley R."/>
            <person name="LaButti K."/>
            <person name="Andreopoulos B."/>
            <person name="Lipzen A."/>
            <person name="Chen C."/>
            <person name="Yan M."/>
            <person name="Daum C."/>
            <person name="Ng V."/>
            <person name="Clum A."/>
            <person name="Steindorff A."/>
            <person name="Ohm R.A."/>
            <person name="Martin F."/>
            <person name="Silar P."/>
            <person name="Natvig D.O."/>
            <person name="Lalanne C."/>
            <person name="Gautier V."/>
            <person name="Ament-Velasquez S.L."/>
            <person name="Kruys A."/>
            <person name="Hutchinson M.I."/>
            <person name="Powell A.J."/>
            <person name="Barry K."/>
            <person name="Miller A.N."/>
            <person name="Grigoriev I.V."/>
            <person name="Debuchy R."/>
            <person name="Gladieux P."/>
            <person name="Hiltunen Thoren M."/>
            <person name="Johannesson H."/>
        </authorList>
    </citation>
    <scope>NUCLEOTIDE SEQUENCE</scope>
    <source>
        <strain evidence="2">CBS 232.78</strain>
    </source>
</reference>
<name>A0AAE0JZK5_9PEZI</name>
<accession>A0AAE0JZK5</accession>
<proteinExistence type="inferred from homology"/>
<sequence>MTSTTSLSPSIINYRERHGRTYSNYEDVEDWYPNDEKQQGSLEIMHQMMLIYDKGKLFQAPVENPQRLLDVGTGTGIWAVDFASRFHSASVTGTDLSPIQPEWVPPNCSFELDNANLRWNFPDNEFDFVHVRGLTGSITDWEEFYRAAYRCIKPGGWIDVGHEKLFLRKVMEVVSEENRYI</sequence>
<dbReference type="PANTHER" id="PTHR43591:SF24">
    <property type="entry name" value="2-METHOXY-6-POLYPRENYL-1,4-BENZOQUINOL METHYLASE, MITOCHONDRIAL"/>
    <property type="match status" value="1"/>
</dbReference>
<keyword evidence="3" id="KW-1185">Reference proteome</keyword>
<protein>
    <submittedName>
        <fullName evidence="2">S-adenosyl-L-methionine-dependent methyltransferase</fullName>
    </submittedName>
</protein>
<comment type="similarity">
    <text evidence="1">Belongs to the methyltransferase superfamily. LaeA methyltransferase family.</text>
</comment>
<evidence type="ECO:0000256" key="1">
    <source>
        <dbReference type="ARBA" id="ARBA00038158"/>
    </source>
</evidence>
<dbReference type="SUPFAM" id="SSF53335">
    <property type="entry name" value="S-adenosyl-L-methionine-dependent methyltransferases"/>
    <property type="match status" value="1"/>
</dbReference>
<organism evidence="2 3">
    <name type="scientific">Podospora didyma</name>
    <dbReference type="NCBI Taxonomy" id="330526"/>
    <lineage>
        <taxon>Eukaryota</taxon>
        <taxon>Fungi</taxon>
        <taxon>Dikarya</taxon>
        <taxon>Ascomycota</taxon>
        <taxon>Pezizomycotina</taxon>
        <taxon>Sordariomycetes</taxon>
        <taxon>Sordariomycetidae</taxon>
        <taxon>Sordariales</taxon>
        <taxon>Podosporaceae</taxon>
        <taxon>Podospora</taxon>
    </lineage>
</organism>
<dbReference type="Pfam" id="PF13489">
    <property type="entry name" value="Methyltransf_23"/>
    <property type="match status" value="1"/>
</dbReference>
<dbReference type="EMBL" id="JAULSW010000012">
    <property type="protein sequence ID" value="KAK3366571.1"/>
    <property type="molecule type" value="Genomic_DNA"/>
</dbReference>
<dbReference type="GO" id="GO:0032259">
    <property type="term" value="P:methylation"/>
    <property type="evidence" value="ECO:0007669"/>
    <property type="project" value="UniProtKB-KW"/>
</dbReference>
<dbReference type="AlphaFoldDB" id="A0AAE0JZK5"/>
<dbReference type="GO" id="GO:0008168">
    <property type="term" value="F:methyltransferase activity"/>
    <property type="evidence" value="ECO:0007669"/>
    <property type="project" value="UniProtKB-KW"/>
</dbReference>
<evidence type="ECO:0000313" key="3">
    <source>
        <dbReference type="Proteomes" id="UP001285441"/>
    </source>
</evidence>
<keyword evidence="2" id="KW-0808">Transferase</keyword>
<dbReference type="PANTHER" id="PTHR43591">
    <property type="entry name" value="METHYLTRANSFERASE"/>
    <property type="match status" value="1"/>
</dbReference>
<dbReference type="Gene3D" id="3.40.50.150">
    <property type="entry name" value="Vaccinia Virus protein VP39"/>
    <property type="match status" value="1"/>
</dbReference>
<gene>
    <name evidence="2" type="ORF">B0H63DRAFT_405418</name>
</gene>
<dbReference type="CDD" id="cd02440">
    <property type="entry name" value="AdoMet_MTases"/>
    <property type="match status" value="1"/>
</dbReference>
<dbReference type="Proteomes" id="UP001285441">
    <property type="component" value="Unassembled WGS sequence"/>
</dbReference>
<keyword evidence="2" id="KW-0489">Methyltransferase</keyword>
<dbReference type="InterPro" id="IPR029063">
    <property type="entry name" value="SAM-dependent_MTases_sf"/>
</dbReference>
<reference evidence="2" key="2">
    <citation type="submission" date="2023-06" db="EMBL/GenBank/DDBJ databases">
        <authorList>
            <consortium name="Lawrence Berkeley National Laboratory"/>
            <person name="Haridas S."/>
            <person name="Hensen N."/>
            <person name="Bonometti L."/>
            <person name="Westerberg I."/>
            <person name="Brannstrom I.O."/>
            <person name="Guillou S."/>
            <person name="Cros-Aarteil S."/>
            <person name="Calhoun S."/>
            <person name="Kuo A."/>
            <person name="Mondo S."/>
            <person name="Pangilinan J."/>
            <person name="Riley R."/>
            <person name="LaButti K."/>
            <person name="Andreopoulos B."/>
            <person name="Lipzen A."/>
            <person name="Chen C."/>
            <person name="Yanf M."/>
            <person name="Daum C."/>
            <person name="Ng V."/>
            <person name="Clum A."/>
            <person name="Steindorff A."/>
            <person name="Ohm R."/>
            <person name="Martin F."/>
            <person name="Silar P."/>
            <person name="Natvig D."/>
            <person name="Lalanne C."/>
            <person name="Gautier V."/>
            <person name="Ament-velasquez S.L."/>
            <person name="Kruys A."/>
            <person name="Hutchinson M.I."/>
            <person name="Powell A.J."/>
            <person name="Barry K."/>
            <person name="Miller A.N."/>
            <person name="Grigoriev I.V."/>
            <person name="Debuchy R."/>
            <person name="Gladieux P."/>
            <person name="Thoren M.H."/>
            <person name="Johannesson H."/>
        </authorList>
    </citation>
    <scope>NUCLEOTIDE SEQUENCE</scope>
    <source>
        <strain evidence="2">CBS 232.78</strain>
    </source>
</reference>
<evidence type="ECO:0000313" key="2">
    <source>
        <dbReference type="EMBL" id="KAK3366571.1"/>
    </source>
</evidence>